<feature type="region of interest" description="Disordered" evidence="1">
    <location>
        <begin position="1"/>
        <end position="68"/>
    </location>
</feature>
<dbReference type="EMBL" id="JAVDSG010000001">
    <property type="protein sequence ID" value="MDR6593544.1"/>
    <property type="molecule type" value="Genomic_DNA"/>
</dbReference>
<evidence type="ECO:0000313" key="2">
    <source>
        <dbReference type="EMBL" id="MDR6593544.1"/>
    </source>
</evidence>
<name>A0ABU1PTU3_9PSEU</name>
<accession>A0ABU1PTU3</accession>
<evidence type="ECO:0000313" key="3">
    <source>
        <dbReference type="Proteomes" id="UP001268819"/>
    </source>
</evidence>
<proteinExistence type="predicted"/>
<evidence type="ECO:0000256" key="1">
    <source>
        <dbReference type="SAM" id="MobiDB-lite"/>
    </source>
</evidence>
<feature type="compositionally biased region" description="Basic and acidic residues" evidence="1">
    <location>
        <begin position="51"/>
        <end position="68"/>
    </location>
</feature>
<reference evidence="2 3" key="1">
    <citation type="submission" date="2023-07" db="EMBL/GenBank/DDBJ databases">
        <title>Sequencing the genomes of 1000 actinobacteria strains.</title>
        <authorList>
            <person name="Klenk H.-P."/>
        </authorList>
    </citation>
    <scope>NUCLEOTIDE SEQUENCE [LARGE SCALE GENOMIC DNA]</scope>
    <source>
        <strain evidence="2 3">DSM 43749</strain>
    </source>
</reference>
<keyword evidence="3" id="KW-1185">Reference proteome</keyword>
<gene>
    <name evidence="2" type="ORF">J2S66_001928</name>
</gene>
<comment type="caution">
    <text evidence="2">The sequence shown here is derived from an EMBL/GenBank/DDBJ whole genome shotgun (WGS) entry which is preliminary data.</text>
</comment>
<feature type="compositionally biased region" description="Basic and acidic residues" evidence="1">
    <location>
        <begin position="1"/>
        <end position="15"/>
    </location>
</feature>
<dbReference type="Proteomes" id="UP001268819">
    <property type="component" value="Unassembled WGS sequence"/>
</dbReference>
<protein>
    <submittedName>
        <fullName evidence="2">Uncharacterized protein</fullName>
    </submittedName>
</protein>
<dbReference type="RefSeq" id="WP_310306348.1">
    <property type="nucleotide sequence ID" value="NZ_BAAAXB010000001.1"/>
</dbReference>
<organism evidence="2 3">
    <name type="scientific">Saccharothrix longispora</name>
    <dbReference type="NCBI Taxonomy" id="33920"/>
    <lineage>
        <taxon>Bacteria</taxon>
        <taxon>Bacillati</taxon>
        <taxon>Actinomycetota</taxon>
        <taxon>Actinomycetes</taxon>
        <taxon>Pseudonocardiales</taxon>
        <taxon>Pseudonocardiaceae</taxon>
        <taxon>Saccharothrix</taxon>
    </lineage>
</organism>
<sequence>MPAFRGREDGYRTGMDDITGAGPGEEAVRAGQAKPATEQEEGLGEPDPSSPDDRRDDPAKPGDDRDDA</sequence>